<sequence>MKRREFIKRVVAGSAVIFFMKPAKSEDVFVYVVDSEKCIGCGSCVRACRAENHVPEEKYRTWVERYVVTSDGELENVFVESPHGGEFGFEELDIDKDKILRAYFVPKLCMHCDKPPCVKVCPVNATWITEEGVVLIDKSHCIGCKYCIQACPYGARYFNHHERVVDKCTWCYHRIMRGMKPACVTVCPTGARIFGKISDEHIQKVLRERNVRILKPELNTRPKVFYENIGWEVW</sequence>
<feature type="domain" description="4Fe-4S ferredoxin-type" evidence="5">
    <location>
        <begin position="132"/>
        <end position="161"/>
    </location>
</feature>
<keyword evidence="4" id="KW-0411">Iron-sulfur</keyword>
<evidence type="ECO:0000313" key="7">
    <source>
        <dbReference type="Proteomes" id="UP000034723"/>
    </source>
</evidence>
<dbReference type="RefSeq" id="WP_048095395.1">
    <property type="nucleotide sequence ID" value="NZ_CP011267.1"/>
</dbReference>
<dbReference type="SUPFAM" id="SSF54862">
    <property type="entry name" value="4Fe-4S ferredoxins"/>
    <property type="match status" value="1"/>
</dbReference>
<organism evidence="6 7">
    <name type="scientific">Geoglobus ahangari</name>
    <dbReference type="NCBI Taxonomy" id="113653"/>
    <lineage>
        <taxon>Archaea</taxon>
        <taxon>Methanobacteriati</taxon>
        <taxon>Methanobacteriota</taxon>
        <taxon>Archaeoglobi</taxon>
        <taxon>Archaeoglobales</taxon>
        <taxon>Archaeoglobaceae</taxon>
        <taxon>Geoglobus</taxon>
    </lineage>
</organism>
<dbReference type="GO" id="GO:0046872">
    <property type="term" value="F:metal ion binding"/>
    <property type="evidence" value="ECO:0007669"/>
    <property type="project" value="UniProtKB-KW"/>
</dbReference>
<reference evidence="6 7" key="1">
    <citation type="submission" date="2015-04" db="EMBL/GenBank/DDBJ databases">
        <title>The complete genome sequence of the hyperthermophilic, obligate iron-reducing archaeon Geoglobus ahangari strain 234T.</title>
        <authorList>
            <person name="Manzella M.P."/>
            <person name="Holmes D.E."/>
            <person name="Rocheleau J.M."/>
            <person name="Chung A."/>
            <person name="Reguera G."/>
            <person name="Kashefi K."/>
        </authorList>
    </citation>
    <scope>NUCLEOTIDE SEQUENCE [LARGE SCALE GENOMIC DNA]</scope>
    <source>
        <strain evidence="6 7">234</strain>
    </source>
</reference>
<keyword evidence="1" id="KW-0004">4Fe-4S</keyword>
<dbReference type="HOGENOM" id="CLU_043374_1_1_2"/>
<protein>
    <submittedName>
        <fullName evidence="6">Fe-S-cluster-containing hydrogenase components 1</fullName>
    </submittedName>
</protein>
<dbReference type="PROSITE" id="PS51379">
    <property type="entry name" value="4FE4S_FER_2"/>
    <property type="match status" value="3"/>
</dbReference>
<accession>A0A0F7IFA6</accession>
<dbReference type="PATRIC" id="fig|113653.22.peg.1241"/>
<dbReference type="PANTHER" id="PTHR43177">
    <property type="entry name" value="PROTEIN NRFC"/>
    <property type="match status" value="1"/>
</dbReference>
<dbReference type="STRING" id="113653.GAH_01254"/>
<dbReference type="Gene3D" id="3.30.70.20">
    <property type="match status" value="2"/>
</dbReference>
<dbReference type="InterPro" id="IPR017900">
    <property type="entry name" value="4Fe4S_Fe_S_CS"/>
</dbReference>
<dbReference type="GeneID" id="24803826"/>
<dbReference type="FunCoup" id="A0A0F7IFA6">
    <property type="interactions" value="58"/>
</dbReference>
<dbReference type="EMBL" id="CP011267">
    <property type="protein sequence ID" value="AKG91442.1"/>
    <property type="molecule type" value="Genomic_DNA"/>
</dbReference>
<evidence type="ECO:0000256" key="4">
    <source>
        <dbReference type="ARBA" id="ARBA00023014"/>
    </source>
</evidence>
<gene>
    <name evidence="6" type="ORF">GAH_01254</name>
</gene>
<dbReference type="Pfam" id="PF00037">
    <property type="entry name" value="Fer4"/>
    <property type="match status" value="1"/>
</dbReference>
<keyword evidence="3" id="KW-0408">Iron</keyword>
<evidence type="ECO:0000256" key="3">
    <source>
        <dbReference type="ARBA" id="ARBA00023004"/>
    </source>
</evidence>
<dbReference type="CDD" id="cd10551">
    <property type="entry name" value="PsrB"/>
    <property type="match status" value="1"/>
</dbReference>
<dbReference type="GO" id="GO:0051539">
    <property type="term" value="F:4 iron, 4 sulfur cluster binding"/>
    <property type="evidence" value="ECO:0007669"/>
    <property type="project" value="UniProtKB-KW"/>
</dbReference>
<dbReference type="AlphaFoldDB" id="A0A0F7IFA6"/>
<name>A0A0F7IFA6_9EURY</name>
<evidence type="ECO:0000259" key="5">
    <source>
        <dbReference type="PROSITE" id="PS51379"/>
    </source>
</evidence>
<dbReference type="Pfam" id="PF13247">
    <property type="entry name" value="Fer4_11"/>
    <property type="match status" value="1"/>
</dbReference>
<proteinExistence type="predicted"/>
<evidence type="ECO:0000256" key="2">
    <source>
        <dbReference type="ARBA" id="ARBA00022723"/>
    </source>
</evidence>
<dbReference type="OrthoDB" id="2837at2157"/>
<dbReference type="GO" id="GO:0016491">
    <property type="term" value="F:oxidoreductase activity"/>
    <property type="evidence" value="ECO:0007669"/>
    <property type="project" value="UniProtKB-ARBA"/>
</dbReference>
<dbReference type="InParanoid" id="A0A0F7IFA6"/>
<keyword evidence="2" id="KW-0479">Metal-binding</keyword>
<evidence type="ECO:0000313" key="6">
    <source>
        <dbReference type="EMBL" id="AKG91442.1"/>
    </source>
</evidence>
<dbReference type="KEGG" id="gah:GAH_01254"/>
<dbReference type="PROSITE" id="PS00198">
    <property type="entry name" value="4FE4S_FER_1"/>
    <property type="match status" value="1"/>
</dbReference>
<feature type="domain" description="4Fe-4S ferredoxin-type" evidence="5">
    <location>
        <begin position="29"/>
        <end position="58"/>
    </location>
</feature>
<evidence type="ECO:0000256" key="1">
    <source>
        <dbReference type="ARBA" id="ARBA00022485"/>
    </source>
</evidence>
<dbReference type="InterPro" id="IPR050954">
    <property type="entry name" value="ET_IronSulfur_Cluster-Binding"/>
</dbReference>
<dbReference type="PANTHER" id="PTHR43177:SF3">
    <property type="entry name" value="PROTEIN NRFC HOMOLOG"/>
    <property type="match status" value="1"/>
</dbReference>
<keyword evidence="7" id="KW-1185">Reference proteome</keyword>
<dbReference type="InterPro" id="IPR017896">
    <property type="entry name" value="4Fe4S_Fe-S-bd"/>
</dbReference>
<dbReference type="Proteomes" id="UP000034723">
    <property type="component" value="Chromosome"/>
</dbReference>
<feature type="domain" description="4Fe-4S ferredoxin-type" evidence="5">
    <location>
        <begin position="100"/>
        <end position="131"/>
    </location>
</feature>